<comment type="caution">
    <text evidence="2">The sequence shown here is derived from an EMBL/GenBank/DDBJ whole genome shotgun (WGS) entry which is preliminary data.</text>
</comment>
<dbReference type="Proteomes" id="UP000003460">
    <property type="component" value="Unassembled WGS sequence"/>
</dbReference>
<organism evidence="2 3">
    <name type="scientific">Alloprevotella tannerae ATCC 51259</name>
    <dbReference type="NCBI Taxonomy" id="626522"/>
    <lineage>
        <taxon>Bacteria</taxon>
        <taxon>Pseudomonadati</taxon>
        <taxon>Bacteroidota</taxon>
        <taxon>Bacteroidia</taxon>
        <taxon>Bacteroidales</taxon>
        <taxon>Prevotellaceae</taxon>
        <taxon>Alloprevotella</taxon>
    </lineage>
</organism>
<dbReference type="AlphaFoldDB" id="C9LDH7"/>
<evidence type="ECO:0000313" key="3">
    <source>
        <dbReference type="Proteomes" id="UP000003460"/>
    </source>
</evidence>
<name>C9LDH7_9BACT</name>
<keyword evidence="3" id="KW-1185">Reference proteome</keyword>
<reference evidence="2" key="1">
    <citation type="submission" date="2009-09" db="EMBL/GenBank/DDBJ databases">
        <authorList>
            <person name="Weinstock G."/>
            <person name="Sodergren E."/>
            <person name="Clifton S."/>
            <person name="Fulton L."/>
            <person name="Fulton B."/>
            <person name="Courtney L."/>
            <person name="Fronick C."/>
            <person name="Harrison M."/>
            <person name="Strong C."/>
            <person name="Farmer C."/>
            <person name="Delahaunty K."/>
            <person name="Markovic C."/>
            <person name="Hall O."/>
            <person name="Minx P."/>
            <person name="Tomlinson C."/>
            <person name="Mitreva M."/>
            <person name="Nelson J."/>
            <person name="Hou S."/>
            <person name="Wollam A."/>
            <person name="Pepin K.H."/>
            <person name="Johnson M."/>
            <person name="Bhonagiri V."/>
            <person name="Nash W.E."/>
            <person name="Warren W."/>
            <person name="Chinwalla A."/>
            <person name="Mardis E.R."/>
            <person name="Wilson R.K."/>
        </authorList>
    </citation>
    <scope>NUCLEOTIDE SEQUENCE [LARGE SCALE GENOMIC DNA]</scope>
    <source>
        <strain evidence="2">ATCC 51259</strain>
    </source>
</reference>
<sequence>MEQYYSTAQKYTIYLAYIMKLKKIRRGYSILAFLYSTLHLSLFLSLQRLILSFLIVCIRRRAYFCTAIYS</sequence>
<dbReference type="EMBL" id="ACIJ02000004">
    <property type="protein sequence ID" value="EEX72845.1"/>
    <property type="molecule type" value="Genomic_DNA"/>
</dbReference>
<keyword evidence="1" id="KW-1133">Transmembrane helix</keyword>
<proteinExistence type="predicted"/>
<accession>C9LDH7</accession>
<evidence type="ECO:0000313" key="2">
    <source>
        <dbReference type="EMBL" id="EEX72845.1"/>
    </source>
</evidence>
<keyword evidence="1" id="KW-0812">Transmembrane</keyword>
<dbReference type="STRING" id="626522.GCWU000325_00247"/>
<gene>
    <name evidence="2" type="ORF">GCWU000325_00247</name>
</gene>
<keyword evidence="1" id="KW-0472">Membrane</keyword>
<protein>
    <submittedName>
        <fullName evidence="2">Uncharacterized protein</fullName>
    </submittedName>
</protein>
<feature type="transmembrane region" description="Helical" evidence="1">
    <location>
        <begin position="28"/>
        <end position="56"/>
    </location>
</feature>
<dbReference type="HOGENOM" id="CLU_2754563_0_0_10"/>
<evidence type="ECO:0000256" key="1">
    <source>
        <dbReference type="SAM" id="Phobius"/>
    </source>
</evidence>